<name>A0ABD0QWY4_CIRMR</name>
<gene>
    <name evidence="1" type="ORF">M9458_013425</name>
</gene>
<dbReference type="AlphaFoldDB" id="A0ABD0QWY4"/>
<comment type="caution">
    <text evidence="1">The sequence shown here is derived from an EMBL/GenBank/DDBJ whole genome shotgun (WGS) entry which is preliminary data.</text>
</comment>
<dbReference type="Proteomes" id="UP001529510">
    <property type="component" value="Unassembled WGS sequence"/>
</dbReference>
<evidence type="ECO:0000313" key="1">
    <source>
        <dbReference type="EMBL" id="KAL0190727.1"/>
    </source>
</evidence>
<keyword evidence="2" id="KW-1185">Reference proteome</keyword>
<proteinExistence type="predicted"/>
<dbReference type="EMBL" id="JAMKFB020000006">
    <property type="protein sequence ID" value="KAL0190727.1"/>
    <property type="molecule type" value="Genomic_DNA"/>
</dbReference>
<reference evidence="1 2" key="1">
    <citation type="submission" date="2024-05" db="EMBL/GenBank/DDBJ databases">
        <title>Genome sequencing and assembly of Indian major carp, Cirrhinus mrigala (Hamilton, 1822).</title>
        <authorList>
            <person name="Mohindra V."/>
            <person name="Chowdhury L.M."/>
            <person name="Lal K."/>
            <person name="Jena J.K."/>
        </authorList>
    </citation>
    <scope>NUCLEOTIDE SEQUENCE [LARGE SCALE GENOMIC DNA]</scope>
    <source>
        <strain evidence="1">CM1030</strain>
        <tissue evidence="1">Blood</tissue>
    </source>
</reference>
<accession>A0ABD0QWY4</accession>
<feature type="non-terminal residue" evidence="1">
    <location>
        <position position="91"/>
    </location>
</feature>
<evidence type="ECO:0000313" key="2">
    <source>
        <dbReference type="Proteomes" id="UP001529510"/>
    </source>
</evidence>
<organism evidence="1 2">
    <name type="scientific">Cirrhinus mrigala</name>
    <name type="common">Mrigala</name>
    <dbReference type="NCBI Taxonomy" id="683832"/>
    <lineage>
        <taxon>Eukaryota</taxon>
        <taxon>Metazoa</taxon>
        <taxon>Chordata</taxon>
        <taxon>Craniata</taxon>
        <taxon>Vertebrata</taxon>
        <taxon>Euteleostomi</taxon>
        <taxon>Actinopterygii</taxon>
        <taxon>Neopterygii</taxon>
        <taxon>Teleostei</taxon>
        <taxon>Ostariophysi</taxon>
        <taxon>Cypriniformes</taxon>
        <taxon>Cyprinidae</taxon>
        <taxon>Labeoninae</taxon>
        <taxon>Labeonini</taxon>
        <taxon>Cirrhinus</taxon>
    </lineage>
</organism>
<sequence>MQRTSFLSMELESVKQTARLTQERAQSVLNFSNMFKSRMAYGSCSGALAPGAASYETASSLATRKSPEVGVAVRHSPGLSHTSLPLNPHRV</sequence>
<protein>
    <submittedName>
        <fullName evidence="1">Uncharacterized protein</fullName>
    </submittedName>
</protein>